<name>A0A941EJL0_9ACTN</name>
<dbReference type="EMBL" id="JAGSOG010000010">
    <property type="protein sequence ID" value="MBR7832401.1"/>
    <property type="molecule type" value="Genomic_DNA"/>
</dbReference>
<keyword evidence="1" id="KW-1133">Transmembrane helix</keyword>
<dbReference type="Proteomes" id="UP000675781">
    <property type="component" value="Unassembled WGS sequence"/>
</dbReference>
<sequence length="323" mass="33296">MLEYDDLAGAVRQWRPSTTVRLVGGWVAIAGLAVAASTVAAWARGDLAPGLAALGALAGTLAAWFGYGYLHRFRIALGNGLLTVVGVWCTYRIPLQYVVGARATRAGVLFELSNGGRCLAGAVAAPSPRADAAVNAVLAASATERSLQELGDGRGAFGRDGAAGVAGARPRGSVRIPGPPPPILATIGLIGRITSRSPRATVIRYALCWLLLAAAYGAFFVAQDSDAATTSTAPTTLPQLKVGDCLTDSADPSTITPCTSPHTGQVFMVADYTPGISCDKSDLDQSRLPSDASYSVITVWNGTSRTSCLVVTSAITWSVVKSS</sequence>
<dbReference type="AlphaFoldDB" id="A0A941EJL0"/>
<dbReference type="RefSeq" id="WP_212526928.1">
    <property type="nucleotide sequence ID" value="NZ_JAGSOG010000010.1"/>
</dbReference>
<feature type="transmembrane region" description="Helical" evidence="1">
    <location>
        <begin position="49"/>
        <end position="70"/>
    </location>
</feature>
<feature type="transmembrane region" description="Helical" evidence="1">
    <location>
        <begin position="22"/>
        <end position="43"/>
    </location>
</feature>
<comment type="caution">
    <text evidence="2">The sequence shown here is derived from an EMBL/GenBank/DDBJ whole genome shotgun (WGS) entry which is preliminary data.</text>
</comment>
<keyword evidence="1" id="KW-0812">Transmembrane</keyword>
<reference evidence="2" key="1">
    <citation type="submission" date="2021-04" db="EMBL/GenBank/DDBJ databases">
        <title>Genome based classification of Actinospica acidithermotolerans sp. nov., an actinobacterium isolated from an Indonesian hot spring.</title>
        <authorList>
            <person name="Kusuma A.B."/>
            <person name="Putra K.E."/>
            <person name="Nafisah S."/>
            <person name="Loh J."/>
            <person name="Nouioui I."/>
            <person name="Goodfellow M."/>
        </authorList>
    </citation>
    <scope>NUCLEOTIDE SEQUENCE</scope>
    <source>
        <strain evidence="2">CSCA 57</strain>
    </source>
</reference>
<keyword evidence="1" id="KW-0472">Membrane</keyword>
<keyword evidence="3" id="KW-1185">Reference proteome</keyword>
<proteinExistence type="predicted"/>
<organism evidence="2 3">
    <name type="scientific">Actinospica durhamensis</name>
    <dbReference type="NCBI Taxonomy" id="1508375"/>
    <lineage>
        <taxon>Bacteria</taxon>
        <taxon>Bacillati</taxon>
        <taxon>Actinomycetota</taxon>
        <taxon>Actinomycetes</taxon>
        <taxon>Catenulisporales</taxon>
        <taxon>Actinospicaceae</taxon>
        <taxon>Actinospica</taxon>
    </lineage>
</organism>
<gene>
    <name evidence="2" type="ORF">KDL01_03980</name>
</gene>
<accession>A0A941EJL0</accession>
<evidence type="ECO:0000313" key="2">
    <source>
        <dbReference type="EMBL" id="MBR7832401.1"/>
    </source>
</evidence>
<evidence type="ECO:0000313" key="3">
    <source>
        <dbReference type="Proteomes" id="UP000675781"/>
    </source>
</evidence>
<evidence type="ECO:0000256" key="1">
    <source>
        <dbReference type="SAM" id="Phobius"/>
    </source>
</evidence>
<feature type="transmembrane region" description="Helical" evidence="1">
    <location>
        <begin position="202"/>
        <end position="222"/>
    </location>
</feature>
<protein>
    <submittedName>
        <fullName evidence="2">Uncharacterized protein</fullName>
    </submittedName>
</protein>